<accession>A0ACB7HXT3</accession>
<evidence type="ECO:0000313" key="1">
    <source>
        <dbReference type="EMBL" id="KAG8656774.1"/>
    </source>
</evidence>
<proteinExistence type="predicted"/>
<name>A0ACB7HXT3_MANES</name>
<reference evidence="2" key="1">
    <citation type="journal article" date="2016" name="Nat. Biotechnol.">
        <title>Sequencing wild and cultivated cassava and related species reveals extensive interspecific hybridization and genetic diversity.</title>
        <authorList>
            <person name="Bredeson J.V."/>
            <person name="Lyons J.B."/>
            <person name="Prochnik S.E."/>
            <person name="Wu G.A."/>
            <person name="Ha C.M."/>
            <person name="Edsinger-Gonzales E."/>
            <person name="Grimwood J."/>
            <person name="Schmutz J."/>
            <person name="Rabbi I.Y."/>
            <person name="Egesi C."/>
            <person name="Nauluvula P."/>
            <person name="Lebot V."/>
            <person name="Ndunguru J."/>
            <person name="Mkamilo G."/>
            <person name="Bart R.S."/>
            <person name="Setter T.L."/>
            <person name="Gleadow R.M."/>
            <person name="Kulakow P."/>
            <person name="Ferguson M.E."/>
            <person name="Rounsley S."/>
            <person name="Rokhsar D.S."/>
        </authorList>
    </citation>
    <scope>NUCLEOTIDE SEQUENCE [LARGE SCALE GENOMIC DNA]</scope>
    <source>
        <strain evidence="2">cv. AM560-2</strain>
    </source>
</reference>
<gene>
    <name evidence="1" type="ORF">MANES_03G004600v8</name>
</gene>
<keyword evidence="2" id="KW-1185">Reference proteome</keyword>
<dbReference type="EMBL" id="CM004389">
    <property type="protein sequence ID" value="KAG8656774.1"/>
    <property type="molecule type" value="Genomic_DNA"/>
</dbReference>
<organism evidence="1 2">
    <name type="scientific">Manihot esculenta</name>
    <name type="common">Cassava</name>
    <name type="synonym">Jatropha manihot</name>
    <dbReference type="NCBI Taxonomy" id="3983"/>
    <lineage>
        <taxon>Eukaryota</taxon>
        <taxon>Viridiplantae</taxon>
        <taxon>Streptophyta</taxon>
        <taxon>Embryophyta</taxon>
        <taxon>Tracheophyta</taxon>
        <taxon>Spermatophyta</taxon>
        <taxon>Magnoliopsida</taxon>
        <taxon>eudicotyledons</taxon>
        <taxon>Gunneridae</taxon>
        <taxon>Pentapetalae</taxon>
        <taxon>rosids</taxon>
        <taxon>fabids</taxon>
        <taxon>Malpighiales</taxon>
        <taxon>Euphorbiaceae</taxon>
        <taxon>Crotonoideae</taxon>
        <taxon>Manihoteae</taxon>
        <taxon>Manihot</taxon>
    </lineage>
</organism>
<comment type="caution">
    <text evidence="1">The sequence shown here is derived from an EMBL/GenBank/DDBJ whole genome shotgun (WGS) entry which is preliminary data.</text>
</comment>
<evidence type="ECO:0000313" key="2">
    <source>
        <dbReference type="Proteomes" id="UP000091857"/>
    </source>
</evidence>
<protein>
    <submittedName>
        <fullName evidence="1">Uncharacterized protein</fullName>
    </submittedName>
</protein>
<sequence>MAVFLASSNFCIYVTTLFLCLGCIVGATNKNDQLALLEIKAKMTSDPLGVLSSWNSSAHFCQWYGVICGKRHTRVTELNLNSLLLQGSISPYLGNLTFLRVLQLQDNSLSHDIPHEIGRLRRLQFLDLSDNMLTGEIPANISGCSNLVSLGLSSNRLTGRIPKELSSLSKLRFLFIDLNHLTGGIPPFLGNLSCLEFLQTTRNNFGGSMPETLGKLNRLYYMSMGSNMFSGIVPSSMYNLSYMRVFCVPENRLQATIPSNLGNIFPNLVEFNIGDNQFTGSIPASLSNASNLERLTTAINGLSGNVPSLEKLHKLWWLSISTNYLGTARDGDLSFFSSVTNVTSLVWCSISANNFGGLLPAFITNFTSLSILTMDENQISGSIPSGLGNLINLELLDVGNNRLVGVIPEEIGKLQKLNKLNLHGNKFSGSIPPSMGNLTSLCYLNLHQNNLFGSIPPSLGKCQNLVSFSLNENNLSGPIPREIVSISSLAINMNLSHNYLTGSLPKEMGILTNLGTFDVSHNMLSGEIPSTLGSCTSLEFLHMQRNFFQGAIPATLSSLKGLQVLDFSHNDLTGTVPGFFQEFRFLRILNLSFNDLEGMVPIEGIFKNASAISVAGNSKLCGGIAKFQLPKCNFKETRKGKLTLSLKLVIAASGALCVALASLSLFILVSKRKRVEPTSISLEYSPFRIAYQSLCNATEGFSSSNLLGVGSFGSVYKGILQDEKVVAVKVLNLLHPAASKSFKGECKVLRNVRHRNLVKLMTVCSSVDHQGNDFKALVYEFMVNGNLDGWLHPMSITNESPRSLNFRQRLNIAIDIASALEYLHHGYQSPVVHCDLKPSNVLLDGEMVGHLGDFGLARFFPQATNSYTSESSTIGVRGSVGYTAPEYGMGNEVSTWGDMYSYGILLLEIFTGKRPTDEMFNDSFNLHNYTETALPDEVEKILNPSLAQEIKEEISRRDSHVVEECLILIFEIGVACSAEVPSERMNITDATAKLQVIKRKLS</sequence>
<dbReference type="Proteomes" id="UP000091857">
    <property type="component" value="Chromosome 3"/>
</dbReference>